<accession>A0A7X6S1Z0</accession>
<dbReference type="RefSeq" id="WP_168549420.1">
    <property type="nucleotide sequence ID" value="NZ_JAAXPR010000012.1"/>
</dbReference>
<keyword evidence="6" id="KW-0598">Phosphotransferase system</keyword>
<name>A0A7X6S1Z0_9STRE</name>
<dbReference type="PANTHER" id="PTHR33799:SF1">
    <property type="entry name" value="PTS SYSTEM MANNOSE-SPECIFIC EIIAB COMPONENT-RELATED"/>
    <property type="match status" value="1"/>
</dbReference>
<dbReference type="GO" id="GO:0009401">
    <property type="term" value="P:phosphoenolpyruvate-dependent sugar phosphotransferase system"/>
    <property type="evidence" value="ECO:0007669"/>
    <property type="project" value="UniProtKB-KW"/>
</dbReference>
<keyword evidence="2" id="KW-0813">Transport</keyword>
<evidence type="ECO:0000313" key="10">
    <source>
        <dbReference type="Proteomes" id="UP000522720"/>
    </source>
</evidence>
<comment type="subcellular location">
    <subcellularLocation>
        <location evidence="1">Cytoplasm</location>
    </subcellularLocation>
</comment>
<dbReference type="SUPFAM" id="SSF53062">
    <property type="entry name" value="PTS system fructose IIA component-like"/>
    <property type="match status" value="1"/>
</dbReference>
<dbReference type="InterPro" id="IPR033887">
    <property type="entry name" value="PTS_IIA_man"/>
</dbReference>
<dbReference type="EMBL" id="JAAXPR010000012">
    <property type="protein sequence ID" value="NKZ20671.1"/>
    <property type="molecule type" value="Genomic_DNA"/>
</dbReference>
<dbReference type="Gene3D" id="3.40.50.510">
    <property type="entry name" value="Phosphotransferase system, mannose-type IIA component"/>
    <property type="match status" value="1"/>
</dbReference>
<dbReference type="InterPro" id="IPR036662">
    <property type="entry name" value="PTS_EIIA_man-typ_sf"/>
</dbReference>
<dbReference type="Pfam" id="PF03610">
    <property type="entry name" value="EIIA-man"/>
    <property type="match status" value="1"/>
</dbReference>
<dbReference type="GO" id="GO:0016020">
    <property type="term" value="C:membrane"/>
    <property type="evidence" value="ECO:0007669"/>
    <property type="project" value="InterPro"/>
</dbReference>
<dbReference type="InterPro" id="IPR051471">
    <property type="entry name" value="Bacterial_PTS_sugar_comp"/>
</dbReference>
<keyword evidence="10" id="KW-1185">Reference proteome</keyword>
<dbReference type="GO" id="GO:0005737">
    <property type="term" value="C:cytoplasm"/>
    <property type="evidence" value="ECO:0007669"/>
    <property type="project" value="UniProtKB-SubCell"/>
</dbReference>
<keyword evidence="5" id="KW-0808">Transferase</keyword>
<evidence type="ECO:0000256" key="1">
    <source>
        <dbReference type="ARBA" id="ARBA00004496"/>
    </source>
</evidence>
<dbReference type="AlphaFoldDB" id="A0A7X6S1Z0"/>
<dbReference type="GO" id="GO:0016301">
    <property type="term" value="F:kinase activity"/>
    <property type="evidence" value="ECO:0007669"/>
    <property type="project" value="UniProtKB-KW"/>
</dbReference>
<organism evidence="9 10">
    <name type="scientific">Streptococcus ovuberis</name>
    <dbReference type="NCBI Taxonomy" id="1936207"/>
    <lineage>
        <taxon>Bacteria</taxon>
        <taxon>Bacillati</taxon>
        <taxon>Bacillota</taxon>
        <taxon>Bacilli</taxon>
        <taxon>Lactobacillales</taxon>
        <taxon>Streptococcaceae</taxon>
        <taxon>Streptococcus</taxon>
    </lineage>
</organism>
<feature type="domain" description="PTS EIIA type-4" evidence="8">
    <location>
        <begin position="1"/>
        <end position="121"/>
    </location>
</feature>
<proteinExistence type="predicted"/>
<keyword evidence="3" id="KW-0963">Cytoplasm</keyword>
<evidence type="ECO:0000256" key="5">
    <source>
        <dbReference type="ARBA" id="ARBA00022679"/>
    </source>
</evidence>
<evidence type="ECO:0000256" key="6">
    <source>
        <dbReference type="ARBA" id="ARBA00022683"/>
    </source>
</evidence>
<reference evidence="9 10" key="1">
    <citation type="submission" date="2020-04" db="EMBL/GenBank/DDBJ databases">
        <title>MicrobeNet Type strains.</title>
        <authorList>
            <person name="Nicholson A.C."/>
        </authorList>
    </citation>
    <scope>NUCLEOTIDE SEQUENCE [LARGE SCALE GENOMIC DNA]</scope>
    <source>
        <strain evidence="9 10">CCUG 69612</strain>
    </source>
</reference>
<dbReference type="PANTHER" id="PTHR33799">
    <property type="entry name" value="PTS PERMEASE-RELATED-RELATED"/>
    <property type="match status" value="1"/>
</dbReference>
<evidence type="ECO:0000256" key="7">
    <source>
        <dbReference type="ARBA" id="ARBA00022777"/>
    </source>
</evidence>
<evidence type="ECO:0000259" key="8">
    <source>
        <dbReference type="PROSITE" id="PS51096"/>
    </source>
</evidence>
<keyword evidence="4 9" id="KW-0762">Sugar transport</keyword>
<comment type="caution">
    <text evidence="9">The sequence shown here is derived from an EMBL/GenBank/DDBJ whole genome shotgun (WGS) entry which is preliminary data.</text>
</comment>
<sequence>MEIILMGHGHFASGLLSSLELIAGTQERITVIDFIESMSSEELEEQLRQSLKDKTEVLILCDLLGGTPFKVASLQAYQKEEQEIQVIAGTNLPLLLNVALSYHQRDDDLIEKLTADACKGIVSAKNLLSKSSANDWEDGI</sequence>
<protein>
    <submittedName>
        <fullName evidence="9">PTS sugar transporter subunit IIA</fullName>
    </submittedName>
</protein>
<evidence type="ECO:0000256" key="3">
    <source>
        <dbReference type="ARBA" id="ARBA00022490"/>
    </source>
</evidence>
<gene>
    <name evidence="9" type="ORF">HF992_07450</name>
</gene>
<keyword evidence="7" id="KW-0418">Kinase</keyword>
<evidence type="ECO:0000256" key="4">
    <source>
        <dbReference type="ARBA" id="ARBA00022597"/>
    </source>
</evidence>
<dbReference type="PROSITE" id="PS51096">
    <property type="entry name" value="PTS_EIIA_TYPE_4"/>
    <property type="match status" value="1"/>
</dbReference>
<dbReference type="CDD" id="cd00006">
    <property type="entry name" value="PTS_IIA_man"/>
    <property type="match status" value="1"/>
</dbReference>
<evidence type="ECO:0000256" key="2">
    <source>
        <dbReference type="ARBA" id="ARBA00022448"/>
    </source>
</evidence>
<dbReference type="InterPro" id="IPR004701">
    <property type="entry name" value="PTS_EIIA_man-typ"/>
</dbReference>
<evidence type="ECO:0000313" key="9">
    <source>
        <dbReference type="EMBL" id="NKZ20671.1"/>
    </source>
</evidence>
<dbReference type="Proteomes" id="UP000522720">
    <property type="component" value="Unassembled WGS sequence"/>
</dbReference>